<comment type="caution">
    <text evidence="14">The sequence shown here is derived from an EMBL/GenBank/DDBJ whole genome shotgun (WGS) entry which is preliminary data.</text>
</comment>
<dbReference type="OrthoDB" id="3027644at2759"/>
<evidence type="ECO:0000256" key="1">
    <source>
        <dbReference type="ARBA" id="ARBA00004170"/>
    </source>
</evidence>
<keyword evidence="7" id="KW-0547">Nucleotide-binding</keyword>
<keyword evidence="6" id="KW-0677">Repeat</keyword>
<evidence type="ECO:0000313" key="14">
    <source>
        <dbReference type="EMBL" id="PHT33306.1"/>
    </source>
</evidence>
<evidence type="ECO:0000259" key="12">
    <source>
        <dbReference type="Pfam" id="PF00931"/>
    </source>
</evidence>
<evidence type="ECO:0000256" key="5">
    <source>
        <dbReference type="ARBA" id="ARBA00022614"/>
    </source>
</evidence>
<dbReference type="GO" id="GO:0098542">
    <property type="term" value="P:defense response to other organism"/>
    <property type="evidence" value="ECO:0007669"/>
    <property type="project" value="TreeGrafter"/>
</dbReference>
<dbReference type="Proteomes" id="UP000224567">
    <property type="component" value="Unassembled WGS sequence"/>
</dbReference>
<dbReference type="InterPro" id="IPR042197">
    <property type="entry name" value="Apaf_helical"/>
</dbReference>
<evidence type="ECO:0000259" key="13">
    <source>
        <dbReference type="Pfam" id="PF23559"/>
    </source>
</evidence>
<evidence type="ECO:0000256" key="7">
    <source>
        <dbReference type="ARBA" id="ARBA00022741"/>
    </source>
</evidence>
<dbReference type="GO" id="GO:0005737">
    <property type="term" value="C:cytoplasm"/>
    <property type="evidence" value="ECO:0007669"/>
    <property type="project" value="UniProtKB-SubCell"/>
</dbReference>
<evidence type="ECO:0000313" key="15">
    <source>
        <dbReference type="Proteomes" id="UP000224567"/>
    </source>
</evidence>
<evidence type="ECO:0000256" key="6">
    <source>
        <dbReference type="ARBA" id="ARBA00022737"/>
    </source>
</evidence>
<evidence type="ECO:0000256" key="4">
    <source>
        <dbReference type="ARBA" id="ARBA00022490"/>
    </source>
</evidence>
<dbReference type="SUPFAM" id="SSF52540">
    <property type="entry name" value="P-loop containing nucleoside triphosphate hydrolases"/>
    <property type="match status" value="2"/>
</dbReference>
<evidence type="ECO:0008006" key="16">
    <source>
        <dbReference type="Google" id="ProtNLM"/>
    </source>
</evidence>
<keyword evidence="8" id="KW-0611">Plant defense</keyword>
<proteinExistence type="inferred from homology"/>
<dbReference type="Gene3D" id="1.10.10.10">
    <property type="entry name" value="Winged helix-like DNA-binding domain superfamily/Winged helix DNA-binding domain"/>
    <property type="match status" value="2"/>
</dbReference>
<reference evidence="15" key="2">
    <citation type="journal article" date="2017" name="J. Anim. Genet.">
        <title>Multiple reference genome sequences of hot pepper reveal the massive evolution of plant disease resistance genes by retroduplication.</title>
        <authorList>
            <person name="Kim S."/>
            <person name="Park J."/>
            <person name="Yeom S.-I."/>
            <person name="Kim Y.-M."/>
            <person name="Seo E."/>
            <person name="Kim K.-T."/>
            <person name="Kim M.-S."/>
            <person name="Lee J.M."/>
            <person name="Cheong K."/>
            <person name="Shin H.-S."/>
            <person name="Kim S.-B."/>
            <person name="Han K."/>
            <person name="Lee J."/>
            <person name="Park M."/>
            <person name="Lee H.-A."/>
            <person name="Lee H.-Y."/>
            <person name="Lee Y."/>
            <person name="Oh S."/>
            <person name="Lee J.H."/>
            <person name="Choi E."/>
            <person name="Choi E."/>
            <person name="Lee S.E."/>
            <person name="Jeon J."/>
            <person name="Kim H."/>
            <person name="Choi G."/>
            <person name="Song H."/>
            <person name="Lee J."/>
            <person name="Lee S.-C."/>
            <person name="Kwon J.-K."/>
            <person name="Lee H.-Y."/>
            <person name="Koo N."/>
            <person name="Hong Y."/>
            <person name="Kim R.W."/>
            <person name="Kang W.-H."/>
            <person name="Huh J.H."/>
            <person name="Kang B.-C."/>
            <person name="Yang T.-J."/>
            <person name="Lee Y.-H."/>
            <person name="Bennetzen J.L."/>
            <person name="Choi D."/>
        </authorList>
    </citation>
    <scope>NUCLEOTIDE SEQUENCE [LARGE SCALE GENOMIC DNA]</scope>
    <source>
        <strain evidence="15">cv. PBC81</strain>
    </source>
</reference>
<dbReference type="InterPro" id="IPR002182">
    <property type="entry name" value="NB-ARC"/>
</dbReference>
<keyword evidence="9" id="KW-0067">ATP-binding</keyword>
<comment type="subcellular location">
    <subcellularLocation>
        <location evidence="2">Cytoplasm</location>
    </subcellularLocation>
    <subcellularLocation>
        <location evidence="1">Membrane</location>
        <topology evidence="1">Peripheral membrane protein</topology>
    </subcellularLocation>
</comment>
<feature type="domain" description="NB-ARC" evidence="12">
    <location>
        <begin position="36"/>
        <end position="211"/>
    </location>
</feature>
<reference evidence="14 15" key="1">
    <citation type="journal article" date="2017" name="Genome Biol.">
        <title>New reference genome sequences of hot pepper reveal the massive evolution of plant disease-resistance genes by retroduplication.</title>
        <authorList>
            <person name="Kim S."/>
            <person name="Park J."/>
            <person name="Yeom S.I."/>
            <person name="Kim Y.M."/>
            <person name="Seo E."/>
            <person name="Kim K.T."/>
            <person name="Kim M.S."/>
            <person name="Lee J.M."/>
            <person name="Cheong K."/>
            <person name="Shin H.S."/>
            <person name="Kim S.B."/>
            <person name="Han K."/>
            <person name="Lee J."/>
            <person name="Park M."/>
            <person name="Lee H.A."/>
            <person name="Lee H.Y."/>
            <person name="Lee Y."/>
            <person name="Oh S."/>
            <person name="Lee J.H."/>
            <person name="Choi E."/>
            <person name="Choi E."/>
            <person name="Lee S.E."/>
            <person name="Jeon J."/>
            <person name="Kim H."/>
            <person name="Choi G."/>
            <person name="Song H."/>
            <person name="Lee J."/>
            <person name="Lee S.C."/>
            <person name="Kwon J.K."/>
            <person name="Lee H.Y."/>
            <person name="Koo N."/>
            <person name="Hong Y."/>
            <person name="Kim R.W."/>
            <person name="Kang W.H."/>
            <person name="Huh J.H."/>
            <person name="Kang B.C."/>
            <person name="Yang T.J."/>
            <person name="Lee Y.H."/>
            <person name="Bennetzen J.L."/>
            <person name="Choi D."/>
        </authorList>
    </citation>
    <scope>NUCLEOTIDE SEQUENCE [LARGE SCALE GENOMIC DNA]</scope>
    <source>
        <strain evidence="15">cv. PBC81</strain>
    </source>
</reference>
<dbReference type="SUPFAM" id="SSF52047">
    <property type="entry name" value="RNI-like"/>
    <property type="match status" value="1"/>
</dbReference>
<keyword evidence="11" id="KW-0472">Membrane</keyword>
<evidence type="ECO:0000256" key="11">
    <source>
        <dbReference type="ARBA" id="ARBA00023136"/>
    </source>
</evidence>
<evidence type="ECO:0000256" key="8">
    <source>
        <dbReference type="ARBA" id="ARBA00022821"/>
    </source>
</evidence>
<dbReference type="GO" id="GO:0016020">
    <property type="term" value="C:membrane"/>
    <property type="evidence" value="ECO:0007669"/>
    <property type="project" value="UniProtKB-SubCell"/>
</dbReference>
<dbReference type="GO" id="GO:0005524">
    <property type="term" value="F:ATP binding"/>
    <property type="evidence" value="ECO:0007669"/>
    <property type="project" value="UniProtKB-KW"/>
</dbReference>
<accession>A0A2G2VK06</accession>
<dbReference type="Pfam" id="PF23559">
    <property type="entry name" value="WHD_DRP"/>
    <property type="match status" value="2"/>
</dbReference>
<dbReference type="FunFam" id="3.40.50.300:FF:001091">
    <property type="entry name" value="Probable disease resistance protein At1g61300"/>
    <property type="match status" value="1"/>
</dbReference>
<organism evidence="14 15">
    <name type="scientific">Capsicum baccatum</name>
    <name type="common">Peruvian pepper</name>
    <dbReference type="NCBI Taxonomy" id="33114"/>
    <lineage>
        <taxon>Eukaryota</taxon>
        <taxon>Viridiplantae</taxon>
        <taxon>Streptophyta</taxon>
        <taxon>Embryophyta</taxon>
        <taxon>Tracheophyta</taxon>
        <taxon>Spermatophyta</taxon>
        <taxon>Magnoliopsida</taxon>
        <taxon>eudicotyledons</taxon>
        <taxon>Gunneridae</taxon>
        <taxon>Pentapetalae</taxon>
        <taxon>asterids</taxon>
        <taxon>lamiids</taxon>
        <taxon>Solanales</taxon>
        <taxon>Solanaceae</taxon>
        <taxon>Solanoideae</taxon>
        <taxon>Capsiceae</taxon>
        <taxon>Capsicum</taxon>
    </lineage>
</organism>
<dbReference type="Pfam" id="PF00931">
    <property type="entry name" value="NB-ARC"/>
    <property type="match status" value="1"/>
</dbReference>
<feature type="domain" description="Disease resistance protein winged helix" evidence="13">
    <location>
        <begin position="653"/>
        <end position="702"/>
    </location>
</feature>
<keyword evidence="4" id="KW-0963">Cytoplasm</keyword>
<comment type="similarity">
    <text evidence="3">Belongs to the disease resistance NB-LRR family.</text>
</comment>
<dbReference type="PANTHER" id="PTHR23155:SF1152">
    <property type="entry name" value="AAA+ ATPASE DOMAIN-CONTAINING PROTEIN"/>
    <property type="match status" value="1"/>
</dbReference>
<protein>
    <recommendedName>
        <fullName evidence="16">NB-ARC domain-containing protein</fullName>
    </recommendedName>
</protein>
<evidence type="ECO:0000256" key="2">
    <source>
        <dbReference type="ARBA" id="ARBA00004496"/>
    </source>
</evidence>
<keyword evidence="10" id="KW-0175">Coiled coil</keyword>
<feature type="domain" description="Disease resistance protein winged helix" evidence="13">
    <location>
        <begin position="295"/>
        <end position="341"/>
    </location>
</feature>
<dbReference type="InterPro" id="IPR027417">
    <property type="entry name" value="P-loop_NTPase"/>
</dbReference>
<name>A0A2G2VK06_CAPBA</name>
<dbReference type="Gene3D" id="1.10.8.430">
    <property type="entry name" value="Helical domain of apoptotic protease-activating factors"/>
    <property type="match status" value="2"/>
</dbReference>
<gene>
    <name evidence="14" type="ORF">CQW23_25106</name>
</gene>
<keyword evidence="15" id="KW-1185">Reference proteome</keyword>
<evidence type="ECO:0000256" key="9">
    <source>
        <dbReference type="ARBA" id="ARBA00022840"/>
    </source>
</evidence>
<dbReference type="PRINTS" id="PR00364">
    <property type="entry name" value="DISEASERSIST"/>
</dbReference>
<sequence length="779" mass="90141">MLIEFRRHGSDRKELARISSSSTRYATGTNTIVGMEDDFKTIVDHLTAQTDELTVTPVVGIGRIGKSTLSRKFYHDQFIQHRFDTCAWVTVSENYNERQVLLDVVSSIRRINRTDESIKIINSDQLAEIAYRSLNGRRFLIVIDDLWSNEAWDQMQRLFPDDKKKSRILLTTRLKYVADYVNCPEFPPHNMSFLTSDDSWSLFTERLFRKDPCPPQLEPIGKYIIQQFQGLPFSITVIAGLLGKVEPTRDNWKKVEENLNSFVGTVSEQCQTILSLSYRYLPQHLKACFLYIGGFPDDMEISVSKLIRLWIAELFVKPRSNKRLEVVAEEYLQDLIDRSQFWPGLETLDIRAAVSHGQRVLHRNIFLPNLKQLRLRFTSLAWEDMVVLANLPNLEVLKAHCGFIGTDWRLNENVVFQRLKYIRLEWEDLERWEAASDNFLMLEQLVLSMLFRLEEIPQSIGEIMTLKLIQIEYCGSTVKTSAKKIQQEQESWENDELQVRIIRFATSGKRNLLMLIEFTKPGSIPAELQRISSSSRRYAIEQNTVVGMEDDFNTLVKRLTSQTDDLTVIPIVEKIHVPPQLEETGKHIIQQCQGLPLPIIVIAGLLVNVERTHDNWKKVKENLNSFFGTVSEQCQAILSLSYSYLPQHLKACFPEDMEISVSKLIRLWIAELFINSRSKKRLEVVAEEHLQDLIDRSLILAESINDQRRVVLPLVYAVEAFDYLPEYGVMNPTSEPTLDNEVNGLVVQTEEIGPEKQPRRSNRQKHVNRLLKDCIWQPG</sequence>
<dbReference type="PANTHER" id="PTHR23155">
    <property type="entry name" value="DISEASE RESISTANCE PROTEIN RP"/>
    <property type="match status" value="1"/>
</dbReference>
<dbReference type="InterPro" id="IPR036388">
    <property type="entry name" value="WH-like_DNA-bd_sf"/>
</dbReference>
<evidence type="ECO:0000256" key="10">
    <source>
        <dbReference type="ARBA" id="ARBA00023054"/>
    </source>
</evidence>
<keyword evidence="5" id="KW-0433">Leucine-rich repeat</keyword>
<dbReference type="Gene3D" id="3.40.50.300">
    <property type="entry name" value="P-loop containing nucleotide triphosphate hydrolases"/>
    <property type="match status" value="1"/>
</dbReference>
<dbReference type="AlphaFoldDB" id="A0A2G2VK06"/>
<evidence type="ECO:0000256" key="3">
    <source>
        <dbReference type="ARBA" id="ARBA00008894"/>
    </source>
</evidence>
<dbReference type="EMBL" id="MLFT02000011">
    <property type="protein sequence ID" value="PHT33306.1"/>
    <property type="molecule type" value="Genomic_DNA"/>
</dbReference>
<dbReference type="InterPro" id="IPR058922">
    <property type="entry name" value="WHD_DRP"/>
</dbReference>
<dbReference type="GO" id="GO:0043531">
    <property type="term" value="F:ADP binding"/>
    <property type="evidence" value="ECO:0007669"/>
    <property type="project" value="InterPro"/>
</dbReference>
<dbReference type="InterPro" id="IPR044974">
    <property type="entry name" value="Disease_R_plants"/>
</dbReference>